<reference evidence="2" key="2">
    <citation type="submission" date="2025-09" db="UniProtKB">
        <authorList>
            <consortium name="Ensembl"/>
        </authorList>
    </citation>
    <scope>IDENTIFICATION</scope>
</reference>
<reference evidence="2" key="1">
    <citation type="submission" date="2025-08" db="UniProtKB">
        <authorList>
            <consortium name="Ensembl"/>
        </authorList>
    </citation>
    <scope>IDENTIFICATION</scope>
</reference>
<dbReference type="Proteomes" id="UP000694380">
    <property type="component" value="Unplaced"/>
</dbReference>
<dbReference type="PANTHER" id="PTHR40141">
    <property type="entry name" value="3',5'-CYCLIC-AMP PHOSPHODIESTERASE-RELATED"/>
    <property type="match status" value="1"/>
</dbReference>
<keyword evidence="3" id="KW-1185">Reference proteome</keyword>
<feature type="compositionally biased region" description="Polar residues" evidence="1">
    <location>
        <begin position="134"/>
        <end position="146"/>
    </location>
</feature>
<protein>
    <submittedName>
        <fullName evidence="2">Uncharacterized protein</fullName>
    </submittedName>
</protein>
<feature type="compositionally biased region" description="Basic and acidic residues" evidence="1">
    <location>
        <begin position="116"/>
        <end position="127"/>
    </location>
</feature>
<evidence type="ECO:0000313" key="3">
    <source>
        <dbReference type="Proteomes" id="UP000694380"/>
    </source>
</evidence>
<feature type="region of interest" description="Disordered" evidence="1">
    <location>
        <begin position="1"/>
        <end position="63"/>
    </location>
</feature>
<organism evidence="2 3">
    <name type="scientific">Chrysemys picta bellii</name>
    <name type="common">Western painted turtle</name>
    <name type="synonym">Emys bellii</name>
    <dbReference type="NCBI Taxonomy" id="8478"/>
    <lineage>
        <taxon>Eukaryota</taxon>
        <taxon>Metazoa</taxon>
        <taxon>Chordata</taxon>
        <taxon>Craniata</taxon>
        <taxon>Vertebrata</taxon>
        <taxon>Euteleostomi</taxon>
        <taxon>Archelosauria</taxon>
        <taxon>Testudinata</taxon>
        <taxon>Testudines</taxon>
        <taxon>Cryptodira</taxon>
        <taxon>Durocryptodira</taxon>
        <taxon>Testudinoidea</taxon>
        <taxon>Emydidae</taxon>
        <taxon>Chrysemys</taxon>
    </lineage>
</organism>
<sequence length="146" mass="16139">MAQERKRRSLPRIPELELLSRQDDETFLPSSPGASGSPQSQPKSGSASRPPHSPVFFPGNSPTFLTRLRVNRSIQEHHRKLKGCFEVENGPSPARSPLDPQASPGLVLHPSFPAGQRRESFLYRSDSDYDLSPKTMSRNSSVASES</sequence>
<evidence type="ECO:0000313" key="2">
    <source>
        <dbReference type="Ensembl" id="ENSCPBP00000006641.1"/>
    </source>
</evidence>
<name>A0A8C3H801_CHRPI</name>
<feature type="compositionally biased region" description="Basic and acidic residues" evidence="1">
    <location>
        <begin position="14"/>
        <end position="24"/>
    </location>
</feature>
<proteinExistence type="predicted"/>
<dbReference type="AlphaFoldDB" id="A0A8C3H801"/>
<feature type="compositionally biased region" description="Low complexity" evidence="1">
    <location>
        <begin position="29"/>
        <end position="48"/>
    </location>
</feature>
<dbReference type="GeneTree" id="ENSGT00940000159788"/>
<dbReference type="Ensembl" id="ENSCPBT00000008008.1">
    <property type="protein sequence ID" value="ENSCPBP00000006641.1"/>
    <property type="gene ID" value="ENSCPBG00000005273.1"/>
</dbReference>
<dbReference type="PANTHER" id="PTHR40141:SF2">
    <property type="entry name" value="3',5'-CYCLIC-AMP PHOSPHODIESTERASE"/>
    <property type="match status" value="1"/>
</dbReference>
<feature type="compositionally biased region" description="Basic residues" evidence="1">
    <location>
        <begin position="1"/>
        <end position="10"/>
    </location>
</feature>
<evidence type="ECO:0000256" key="1">
    <source>
        <dbReference type="SAM" id="MobiDB-lite"/>
    </source>
</evidence>
<accession>A0A8C3H801</accession>
<feature type="region of interest" description="Disordered" evidence="1">
    <location>
        <begin position="82"/>
        <end position="146"/>
    </location>
</feature>